<protein>
    <submittedName>
        <fullName evidence="1">Uncharacterized protein</fullName>
    </submittedName>
</protein>
<evidence type="ECO:0000313" key="1">
    <source>
        <dbReference type="EMBL" id="AEW45968.1"/>
    </source>
</evidence>
<name>H6N8J6_MYCHN</name>
<dbReference type="Proteomes" id="UP000009135">
    <property type="component" value="Chromosome"/>
</dbReference>
<dbReference type="STRING" id="1111676.MHC_05570"/>
<sequence length="79" mass="9324">MEIIKIFSEEIMSEEFDIFFLNLTWTVKALDSEEYRQKLKEALEACKPSAKGIKEIRRSLIKISFKRAKLALKKKKSQE</sequence>
<keyword evidence="2" id="KW-1185">Reference proteome</keyword>
<dbReference type="HOGENOM" id="CLU_2789457_0_0_14"/>
<evidence type="ECO:0000313" key="2">
    <source>
        <dbReference type="Proteomes" id="UP000009135"/>
    </source>
</evidence>
<dbReference type="KEGG" id="mhe:MHC_05570"/>
<proteinExistence type="predicted"/>
<dbReference type="AlphaFoldDB" id="H6N8J6"/>
<dbReference type="EMBL" id="CP003199">
    <property type="protein sequence ID" value="AEW45968.1"/>
    <property type="molecule type" value="Genomic_DNA"/>
</dbReference>
<reference evidence="1 2" key="1">
    <citation type="journal article" date="2012" name="J. Bacteriol.">
        <title>Complete genome sequence of Mycoplasma haemocanis strain Illinois.</title>
        <authorList>
            <person name="do Nascimento N.C."/>
            <person name="Guimaraes A.M."/>
            <person name="Santos A.P."/>
            <person name="Sanmiguel P.J."/>
            <person name="Messick J.B."/>
        </authorList>
    </citation>
    <scope>NUCLEOTIDE SEQUENCE [LARGE SCALE GENOMIC DNA]</scope>
    <source>
        <strain evidence="1 2">Illinois</strain>
    </source>
</reference>
<accession>H6N8J6</accession>
<gene>
    <name evidence="1" type="ordered locus">MHC_05570</name>
</gene>
<organism evidence="1 2">
    <name type="scientific">Mycoplasma haemocanis (strain Illinois)</name>
    <dbReference type="NCBI Taxonomy" id="1111676"/>
    <lineage>
        <taxon>Bacteria</taxon>
        <taxon>Bacillati</taxon>
        <taxon>Mycoplasmatota</taxon>
        <taxon>Mollicutes</taxon>
        <taxon>Mycoplasmataceae</taxon>
        <taxon>Mycoplasma</taxon>
    </lineage>
</organism>